<proteinExistence type="predicted"/>
<accession>A0A1B6Q9S8</accession>
<dbReference type="EMBL" id="CM000761">
    <property type="protein sequence ID" value="KXG34663.1"/>
    <property type="molecule type" value="Genomic_DNA"/>
</dbReference>
<dbReference type="Proteomes" id="UP000000768">
    <property type="component" value="Chromosome 2"/>
</dbReference>
<keyword evidence="2" id="KW-1185">Reference proteome</keyword>
<dbReference type="AlphaFoldDB" id="A0A1B6Q9S8"/>
<protein>
    <submittedName>
        <fullName evidence="1">Uncharacterized protein</fullName>
    </submittedName>
</protein>
<dbReference type="Gramene" id="KXG34663">
    <property type="protein sequence ID" value="KXG34663"/>
    <property type="gene ID" value="SORBI_3002G074100"/>
</dbReference>
<dbReference type="InParanoid" id="A0A1B6Q9S8"/>
<evidence type="ECO:0000313" key="1">
    <source>
        <dbReference type="EMBL" id="KXG34663.1"/>
    </source>
</evidence>
<name>A0A1B6Q9S8_SORBI</name>
<sequence>MMPCSHKQWRASRRWKPRNTSTACDFSVGGGLFSKIHSFLQESFNCLNVCKISKFCNSFAHNLASLGMSWDPGQFCIWTDPSRSL</sequence>
<reference evidence="1 2" key="1">
    <citation type="journal article" date="2009" name="Nature">
        <title>The Sorghum bicolor genome and the diversification of grasses.</title>
        <authorList>
            <person name="Paterson A.H."/>
            <person name="Bowers J.E."/>
            <person name="Bruggmann R."/>
            <person name="Dubchak I."/>
            <person name="Grimwood J."/>
            <person name="Gundlach H."/>
            <person name="Haberer G."/>
            <person name="Hellsten U."/>
            <person name="Mitros T."/>
            <person name="Poliakov A."/>
            <person name="Schmutz J."/>
            <person name="Spannagl M."/>
            <person name="Tang H."/>
            <person name="Wang X."/>
            <person name="Wicker T."/>
            <person name="Bharti A.K."/>
            <person name="Chapman J."/>
            <person name="Feltus F.A."/>
            <person name="Gowik U."/>
            <person name="Grigoriev I.V."/>
            <person name="Lyons E."/>
            <person name="Maher C.A."/>
            <person name="Martis M."/>
            <person name="Narechania A."/>
            <person name="Otillar R.P."/>
            <person name="Penning B.W."/>
            <person name="Salamov A.A."/>
            <person name="Wang Y."/>
            <person name="Zhang L."/>
            <person name="Carpita N.C."/>
            <person name="Freeling M."/>
            <person name="Gingle A.R."/>
            <person name="Hash C.T."/>
            <person name="Keller B."/>
            <person name="Klein P."/>
            <person name="Kresovich S."/>
            <person name="McCann M.C."/>
            <person name="Ming R."/>
            <person name="Peterson D.G."/>
            <person name="Mehboob-ur-Rahman"/>
            <person name="Ware D."/>
            <person name="Westhoff P."/>
            <person name="Mayer K.F."/>
            <person name="Messing J."/>
            <person name="Rokhsar D.S."/>
        </authorList>
    </citation>
    <scope>NUCLEOTIDE SEQUENCE [LARGE SCALE GENOMIC DNA]</scope>
    <source>
        <strain evidence="2">cv. BTx623</strain>
    </source>
</reference>
<gene>
    <name evidence="1" type="ORF">SORBI_3002G074100</name>
</gene>
<reference evidence="2" key="2">
    <citation type="journal article" date="2018" name="Plant J.">
        <title>The Sorghum bicolor reference genome: improved assembly, gene annotations, a transcriptome atlas, and signatures of genome organization.</title>
        <authorList>
            <person name="McCormick R.F."/>
            <person name="Truong S.K."/>
            <person name="Sreedasyam A."/>
            <person name="Jenkins J."/>
            <person name="Shu S."/>
            <person name="Sims D."/>
            <person name="Kennedy M."/>
            <person name="Amirebrahimi M."/>
            <person name="Weers B.D."/>
            <person name="McKinley B."/>
            <person name="Mattison A."/>
            <person name="Morishige D.T."/>
            <person name="Grimwood J."/>
            <person name="Schmutz J."/>
            <person name="Mullet J.E."/>
        </authorList>
    </citation>
    <scope>NUCLEOTIDE SEQUENCE [LARGE SCALE GENOMIC DNA]</scope>
    <source>
        <strain evidence="2">cv. BTx623</strain>
    </source>
</reference>
<evidence type="ECO:0000313" key="2">
    <source>
        <dbReference type="Proteomes" id="UP000000768"/>
    </source>
</evidence>
<organism evidence="1 2">
    <name type="scientific">Sorghum bicolor</name>
    <name type="common">Sorghum</name>
    <name type="synonym">Sorghum vulgare</name>
    <dbReference type="NCBI Taxonomy" id="4558"/>
    <lineage>
        <taxon>Eukaryota</taxon>
        <taxon>Viridiplantae</taxon>
        <taxon>Streptophyta</taxon>
        <taxon>Embryophyta</taxon>
        <taxon>Tracheophyta</taxon>
        <taxon>Spermatophyta</taxon>
        <taxon>Magnoliopsida</taxon>
        <taxon>Liliopsida</taxon>
        <taxon>Poales</taxon>
        <taxon>Poaceae</taxon>
        <taxon>PACMAD clade</taxon>
        <taxon>Panicoideae</taxon>
        <taxon>Andropogonodae</taxon>
        <taxon>Andropogoneae</taxon>
        <taxon>Sorghinae</taxon>
        <taxon>Sorghum</taxon>
    </lineage>
</organism>